<name>A0A9D1KGU9_9BACT</name>
<dbReference type="InterPro" id="IPR029052">
    <property type="entry name" value="Metallo-depent_PP-like"/>
</dbReference>
<feature type="signal peptide" evidence="2">
    <location>
        <begin position="1"/>
        <end position="28"/>
    </location>
</feature>
<dbReference type="Gene3D" id="3.60.21.10">
    <property type="match status" value="1"/>
</dbReference>
<evidence type="ECO:0000256" key="1">
    <source>
        <dbReference type="ARBA" id="ARBA00005662"/>
    </source>
</evidence>
<evidence type="ECO:0000256" key="2">
    <source>
        <dbReference type="SAM" id="SignalP"/>
    </source>
</evidence>
<dbReference type="PANTHER" id="PTHR33393:SF12">
    <property type="entry name" value="CAPSULE BIOSYNTHESIS PROTEIN CAPA"/>
    <property type="match status" value="1"/>
</dbReference>
<organism evidence="4 5">
    <name type="scientific">Candidatus Cryptobacteroides merdipullorum</name>
    <dbReference type="NCBI Taxonomy" id="2840771"/>
    <lineage>
        <taxon>Bacteria</taxon>
        <taxon>Pseudomonadati</taxon>
        <taxon>Bacteroidota</taxon>
        <taxon>Bacteroidia</taxon>
        <taxon>Bacteroidales</taxon>
        <taxon>Candidatus Cryptobacteroides</taxon>
    </lineage>
</organism>
<dbReference type="InterPro" id="IPR052169">
    <property type="entry name" value="CW_Biosynth-Accessory"/>
</dbReference>
<feature type="domain" description="Capsule synthesis protein CapA" evidence="3">
    <location>
        <begin position="54"/>
        <end position="291"/>
    </location>
</feature>
<feature type="chain" id="PRO_5039709760" evidence="2">
    <location>
        <begin position="29"/>
        <end position="375"/>
    </location>
</feature>
<comment type="similarity">
    <text evidence="1">Belongs to the CapA family.</text>
</comment>
<dbReference type="AlphaFoldDB" id="A0A9D1KGU9"/>
<dbReference type="SMART" id="SM00854">
    <property type="entry name" value="PGA_cap"/>
    <property type="match status" value="1"/>
</dbReference>
<evidence type="ECO:0000313" key="5">
    <source>
        <dbReference type="Proteomes" id="UP000886881"/>
    </source>
</evidence>
<evidence type="ECO:0000259" key="3">
    <source>
        <dbReference type="SMART" id="SM00854"/>
    </source>
</evidence>
<sequence>MLMGKASLSLLALLVCAWAGFSAAPRHALQGPGKVQVRTRLEPPHPLGRPDTVSVMILGDVMMHSAQLQHDFSGFLKHLAHETNSADFTAANLEFTLAGEPYSGYPAFSAPDSIAAVLAAENGVDIFLTANNHILDRGQAGLERTLRIYSGMRDSLGIEYTGCASDSLDNASNNPLTLFCRGIRISLVNFTYGTNLGKGSGWPRVNYMRRKEVGDAISRARAVGADFIIVLPHWGTEYELRHDSTQQEWAEWLVAQGADAVIGSHPHVVQDTTHIGGKPVIYSTGNVVSNMSARNTRLGMTVTLKFVSDPASGDMRMLKPELMFTWCCLPGMIGEGYSTIFVKEWTGRRDDWLTPSDFDNMTATLDRVRAATGIR</sequence>
<dbReference type="EMBL" id="DVLC01000083">
    <property type="protein sequence ID" value="HIT47081.1"/>
    <property type="molecule type" value="Genomic_DNA"/>
</dbReference>
<dbReference type="InterPro" id="IPR019079">
    <property type="entry name" value="Capsule_synth_CapA"/>
</dbReference>
<dbReference type="SUPFAM" id="SSF56300">
    <property type="entry name" value="Metallo-dependent phosphatases"/>
    <property type="match status" value="1"/>
</dbReference>
<dbReference type="PANTHER" id="PTHR33393">
    <property type="entry name" value="POLYGLUTAMINE SYNTHESIS ACCESSORY PROTEIN RV0574C-RELATED"/>
    <property type="match status" value="1"/>
</dbReference>
<keyword evidence="2" id="KW-0732">Signal</keyword>
<proteinExistence type="inferred from homology"/>
<gene>
    <name evidence="4" type="ORF">IAC35_04400</name>
</gene>
<accession>A0A9D1KGU9</accession>
<dbReference type="Proteomes" id="UP000886881">
    <property type="component" value="Unassembled WGS sequence"/>
</dbReference>
<evidence type="ECO:0000313" key="4">
    <source>
        <dbReference type="EMBL" id="HIT47081.1"/>
    </source>
</evidence>
<protein>
    <submittedName>
        <fullName evidence="4">CapA family protein</fullName>
    </submittedName>
</protein>
<comment type="caution">
    <text evidence="4">The sequence shown here is derived from an EMBL/GenBank/DDBJ whole genome shotgun (WGS) entry which is preliminary data.</text>
</comment>
<reference evidence="4" key="1">
    <citation type="submission" date="2020-10" db="EMBL/GenBank/DDBJ databases">
        <authorList>
            <person name="Gilroy R."/>
        </authorList>
    </citation>
    <scope>NUCLEOTIDE SEQUENCE</scope>
    <source>
        <strain evidence="4">ChiHecec2B26-709</strain>
    </source>
</reference>
<dbReference type="Pfam" id="PF09587">
    <property type="entry name" value="PGA_cap"/>
    <property type="match status" value="1"/>
</dbReference>
<dbReference type="CDD" id="cd07381">
    <property type="entry name" value="MPP_CapA"/>
    <property type="match status" value="1"/>
</dbReference>
<reference evidence="4" key="2">
    <citation type="journal article" date="2021" name="PeerJ">
        <title>Extensive microbial diversity within the chicken gut microbiome revealed by metagenomics and culture.</title>
        <authorList>
            <person name="Gilroy R."/>
            <person name="Ravi A."/>
            <person name="Getino M."/>
            <person name="Pursley I."/>
            <person name="Horton D.L."/>
            <person name="Alikhan N.F."/>
            <person name="Baker D."/>
            <person name="Gharbi K."/>
            <person name="Hall N."/>
            <person name="Watson M."/>
            <person name="Adriaenssens E.M."/>
            <person name="Foster-Nyarko E."/>
            <person name="Jarju S."/>
            <person name="Secka A."/>
            <person name="Antonio M."/>
            <person name="Oren A."/>
            <person name="Chaudhuri R.R."/>
            <person name="La Ragione R."/>
            <person name="Hildebrand F."/>
            <person name="Pallen M.J."/>
        </authorList>
    </citation>
    <scope>NUCLEOTIDE SEQUENCE</scope>
    <source>
        <strain evidence="4">ChiHecec2B26-709</strain>
    </source>
</reference>